<evidence type="ECO:0000313" key="7">
    <source>
        <dbReference type="EMBL" id="CAD8601241.1"/>
    </source>
</evidence>
<proteinExistence type="inferred from homology"/>
<evidence type="ECO:0000256" key="3">
    <source>
        <dbReference type="ARBA" id="ARBA00022692"/>
    </source>
</evidence>
<protein>
    <recommendedName>
        <fullName evidence="8">Major facilitator superfamily (MFS) profile domain-containing protein</fullName>
    </recommendedName>
</protein>
<keyword evidence="3 6" id="KW-0812">Transmembrane</keyword>
<sequence length="219" mass="23679">MVPIIEQGCQMNLNVFGGQLSPATLNVFDSLVIMIMVPIIELIFTNLKKRGITLSLMLKIGIGLCFAGASVVVAAFVEKARKDSDLLTGAHSLSPCDDTIVMSSLSIWWQIPQFALIGLGEIFAAITCYELFYAEVPVRVRSVCQSINLLCTSFGSLMGAGVSSAFNSWVTENLNDGHLDDFFFVLAGLMAANVAIFSFVALGFKSRTFEPDVKDEGDS</sequence>
<evidence type="ECO:0000256" key="6">
    <source>
        <dbReference type="SAM" id="Phobius"/>
    </source>
</evidence>
<evidence type="ECO:0000256" key="5">
    <source>
        <dbReference type="ARBA" id="ARBA00023136"/>
    </source>
</evidence>
<name>A0A7S0PZ00_9EUKA</name>
<dbReference type="Pfam" id="PF00854">
    <property type="entry name" value="PTR2"/>
    <property type="match status" value="1"/>
</dbReference>
<keyword evidence="4 6" id="KW-1133">Transmembrane helix</keyword>
<evidence type="ECO:0000256" key="1">
    <source>
        <dbReference type="ARBA" id="ARBA00004141"/>
    </source>
</evidence>
<dbReference type="EMBL" id="HBEY01009466">
    <property type="protein sequence ID" value="CAD8601241.1"/>
    <property type="molecule type" value="Transcribed_RNA"/>
</dbReference>
<dbReference type="PANTHER" id="PTHR11654">
    <property type="entry name" value="OLIGOPEPTIDE TRANSPORTER-RELATED"/>
    <property type="match status" value="1"/>
</dbReference>
<organism evidence="7">
    <name type="scientific">Coccolithus braarudii</name>
    <dbReference type="NCBI Taxonomy" id="221442"/>
    <lineage>
        <taxon>Eukaryota</taxon>
        <taxon>Haptista</taxon>
        <taxon>Haptophyta</taxon>
        <taxon>Prymnesiophyceae</taxon>
        <taxon>Coccolithales</taxon>
        <taxon>Coccolithaceae</taxon>
        <taxon>Coccolithus</taxon>
    </lineage>
</organism>
<dbReference type="GO" id="GO:0016020">
    <property type="term" value="C:membrane"/>
    <property type="evidence" value="ECO:0007669"/>
    <property type="project" value="UniProtKB-SubCell"/>
</dbReference>
<dbReference type="InterPro" id="IPR000109">
    <property type="entry name" value="POT_fam"/>
</dbReference>
<feature type="transmembrane region" description="Helical" evidence="6">
    <location>
        <begin position="182"/>
        <end position="204"/>
    </location>
</feature>
<reference evidence="7" key="1">
    <citation type="submission" date="2021-01" db="EMBL/GenBank/DDBJ databases">
        <authorList>
            <person name="Corre E."/>
            <person name="Pelletier E."/>
            <person name="Niang G."/>
            <person name="Scheremetjew M."/>
            <person name="Finn R."/>
            <person name="Kale V."/>
            <person name="Holt S."/>
            <person name="Cochrane G."/>
            <person name="Meng A."/>
            <person name="Brown T."/>
            <person name="Cohen L."/>
        </authorList>
    </citation>
    <scope>NUCLEOTIDE SEQUENCE</scope>
    <source>
        <strain evidence="7">PLY182g</strain>
    </source>
</reference>
<evidence type="ECO:0000256" key="2">
    <source>
        <dbReference type="ARBA" id="ARBA00005982"/>
    </source>
</evidence>
<comment type="similarity">
    <text evidence="2">Belongs to the major facilitator superfamily. Proton-dependent oligopeptide transporter (POT/PTR) (TC 2.A.17) family.</text>
</comment>
<accession>A0A7S0PZ00</accession>
<feature type="transmembrane region" description="Helical" evidence="6">
    <location>
        <begin position="23"/>
        <end position="44"/>
    </location>
</feature>
<comment type="subcellular location">
    <subcellularLocation>
        <location evidence="1">Membrane</location>
        <topology evidence="1">Multi-pass membrane protein</topology>
    </subcellularLocation>
</comment>
<dbReference type="GO" id="GO:0022857">
    <property type="term" value="F:transmembrane transporter activity"/>
    <property type="evidence" value="ECO:0007669"/>
    <property type="project" value="InterPro"/>
</dbReference>
<feature type="transmembrane region" description="Helical" evidence="6">
    <location>
        <begin position="111"/>
        <end position="134"/>
    </location>
</feature>
<gene>
    <name evidence="7" type="ORF">CPEL01642_LOCUS4571</name>
</gene>
<dbReference type="AlphaFoldDB" id="A0A7S0PZ00"/>
<feature type="transmembrane region" description="Helical" evidence="6">
    <location>
        <begin position="146"/>
        <end position="170"/>
    </location>
</feature>
<evidence type="ECO:0008006" key="8">
    <source>
        <dbReference type="Google" id="ProtNLM"/>
    </source>
</evidence>
<dbReference type="InterPro" id="IPR036259">
    <property type="entry name" value="MFS_trans_sf"/>
</dbReference>
<dbReference type="Gene3D" id="1.20.1250.20">
    <property type="entry name" value="MFS general substrate transporter like domains"/>
    <property type="match status" value="1"/>
</dbReference>
<feature type="transmembrane region" description="Helical" evidence="6">
    <location>
        <begin position="56"/>
        <end position="77"/>
    </location>
</feature>
<evidence type="ECO:0000256" key="4">
    <source>
        <dbReference type="ARBA" id="ARBA00022989"/>
    </source>
</evidence>
<keyword evidence="5 6" id="KW-0472">Membrane</keyword>
<dbReference type="SUPFAM" id="SSF103473">
    <property type="entry name" value="MFS general substrate transporter"/>
    <property type="match status" value="1"/>
</dbReference>